<dbReference type="GO" id="GO:0031410">
    <property type="term" value="C:cytoplasmic vesicle"/>
    <property type="evidence" value="ECO:0007669"/>
    <property type="project" value="UniProtKB-SubCell"/>
</dbReference>
<accession>A0A913ZEX7</accession>
<dbReference type="GO" id="GO:0005886">
    <property type="term" value="C:plasma membrane"/>
    <property type="evidence" value="ECO:0007669"/>
    <property type="project" value="UniProtKB-SubCell"/>
</dbReference>
<keyword evidence="15" id="KW-0968">Cytoplasmic vesicle</keyword>
<evidence type="ECO:0000256" key="16">
    <source>
        <dbReference type="ARBA" id="ARBA00037235"/>
    </source>
</evidence>
<evidence type="ECO:0000256" key="2">
    <source>
        <dbReference type="ARBA" id="ARBA00004227"/>
    </source>
</evidence>
<name>A0A913ZEX7_PATMI</name>
<feature type="signal peptide" evidence="21">
    <location>
        <begin position="1"/>
        <end position="25"/>
    </location>
</feature>
<evidence type="ECO:0000256" key="14">
    <source>
        <dbReference type="ARBA" id="ARBA00023228"/>
    </source>
</evidence>
<keyword evidence="11" id="KW-0443">Lipid metabolism</keyword>
<feature type="chain" id="PRO_5036904648" description="Sialidase-1" evidence="21">
    <location>
        <begin position="26"/>
        <end position="385"/>
    </location>
</feature>
<dbReference type="GeneID" id="119723437"/>
<organism evidence="23 24">
    <name type="scientific">Patiria miniata</name>
    <name type="common">Bat star</name>
    <name type="synonym">Asterina miniata</name>
    <dbReference type="NCBI Taxonomy" id="46514"/>
    <lineage>
        <taxon>Eukaryota</taxon>
        <taxon>Metazoa</taxon>
        <taxon>Echinodermata</taxon>
        <taxon>Eleutherozoa</taxon>
        <taxon>Asterozoa</taxon>
        <taxon>Asteroidea</taxon>
        <taxon>Valvatacea</taxon>
        <taxon>Valvatida</taxon>
        <taxon>Asterinidae</taxon>
        <taxon>Patiria</taxon>
    </lineage>
</organism>
<evidence type="ECO:0000256" key="3">
    <source>
        <dbReference type="ARBA" id="ARBA00004236"/>
    </source>
</evidence>
<evidence type="ECO:0000256" key="12">
    <source>
        <dbReference type="ARBA" id="ARBA00023136"/>
    </source>
</evidence>
<keyword evidence="6" id="KW-1003">Cell membrane</keyword>
<comment type="subcellular location">
    <subcellularLocation>
        <location evidence="3">Cell membrane</location>
    </subcellularLocation>
    <subcellularLocation>
        <location evidence="4">Cytoplasmic vesicle</location>
    </subcellularLocation>
    <subcellularLocation>
        <location evidence="2">Lysosome lumen</location>
    </subcellularLocation>
    <subcellularLocation>
        <location evidence="1">Lysosome membrane</location>
        <topology evidence="1">Peripheral membrane protein</topology>
        <orientation evidence="1">Lumenal side</orientation>
    </subcellularLocation>
</comment>
<evidence type="ECO:0000256" key="10">
    <source>
        <dbReference type="ARBA" id="ARBA00022801"/>
    </source>
</evidence>
<dbReference type="RefSeq" id="XP_038050019.1">
    <property type="nucleotide sequence ID" value="XM_038194091.1"/>
</dbReference>
<dbReference type="PANTHER" id="PTHR10628:SF25">
    <property type="entry name" value="SIALIDASE-1"/>
    <property type="match status" value="1"/>
</dbReference>
<evidence type="ECO:0000256" key="11">
    <source>
        <dbReference type="ARBA" id="ARBA00023098"/>
    </source>
</evidence>
<evidence type="ECO:0000256" key="8">
    <source>
        <dbReference type="ARBA" id="ARBA00022729"/>
    </source>
</evidence>
<keyword evidence="14" id="KW-0458">Lysosome</keyword>
<feature type="domain" description="Sialidase" evidence="22">
    <location>
        <begin position="61"/>
        <end position="362"/>
    </location>
</feature>
<dbReference type="CDD" id="cd15482">
    <property type="entry name" value="Sialidase_non-viral"/>
    <property type="match status" value="1"/>
</dbReference>
<evidence type="ECO:0000313" key="24">
    <source>
        <dbReference type="Proteomes" id="UP000887568"/>
    </source>
</evidence>
<dbReference type="GO" id="GO:0009313">
    <property type="term" value="P:oligosaccharide catabolic process"/>
    <property type="evidence" value="ECO:0007669"/>
    <property type="project" value="TreeGrafter"/>
</dbReference>
<evidence type="ECO:0000256" key="13">
    <source>
        <dbReference type="ARBA" id="ARBA00023180"/>
    </source>
</evidence>
<evidence type="ECO:0000256" key="5">
    <source>
        <dbReference type="ARBA" id="ARBA00009348"/>
    </source>
</evidence>
<proteinExistence type="inferred from homology"/>
<evidence type="ECO:0000256" key="21">
    <source>
        <dbReference type="SAM" id="SignalP"/>
    </source>
</evidence>
<evidence type="ECO:0000256" key="1">
    <source>
        <dbReference type="ARBA" id="ARBA00004207"/>
    </source>
</evidence>
<sequence length="385" mass="42474">MATSSSVVFLRIAAVFSSFLALSSAEFKPHIVETQLLWEPQVVGDVAAFRIPVATRLPNGTLVALAEARKFSSRDSGAKFLAMRMSHPDKLNADGAGALWAPTRFLIDDYQAKDGLNLGAVMVDEVQNTLIVLYSVCAHTACPERDYLRGNYMLRSRDWGLTWEEPVDISYNNPGLKNLSWSAGPGYGIQKKYAPYKGRLVACGHSNDLDVLSMFCIVSDDHGDTWVKAGIVYHIPFRSPLGPGDFGPTEVQMLELYNGTILFNVRNERHYHCACRIIMSSDDGANTIPTEKIRFDATLIDPACAGSILLQNGVLYFTNPASTSHRENLTLRWSNDFGDTWAGSLVINPGVSEYSCLTAIDDNHVGIVYEQGLAGLWFIKIRLNI</sequence>
<keyword evidence="9" id="KW-0677">Repeat</keyword>
<comment type="similarity">
    <text evidence="5">Belongs to the glycosyl hydrolase 33 family.</text>
</comment>
<comment type="subunit">
    <text evidence="17">Interacts with cathepsin A (protective protein), beta-galactosidase and N-acetylgalactosamine-6-sulfate sulfatase in a multienzyme complex.</text>
</comment>
<keyword evidence="8 21" id="KW-0732">Signal</keyword>
<dbReference type="Pfam" id="PF13088">
    <property type="entry name" value="BNR_2"/>
    <property type="match status" value="1"/>
</dbReference>
<dbReference type="GO" id="GO:0006689">
    <property type="term" value="P:ganglioside catabolic process"/>
    <property type="evidence" value="ECO:0007669"/>
    <property type="project" value="TreeGrafter"/>
</dbReference>
<evidence type="ECO:0000256" key="19">
    <source>
        <dbReference type="ARBA" id="ARBA00041332"/>
    </source>
</evidence>
<evidence type="ECO:0000256" key="7">
    <source>
        <dbReference type="ARBA" id="ARBA00022553"/>
    </source>
</evidence>
<reference evidence="23" key="1">
    <citation type="submission" date="2022-11" db="UniProtKB">
        <authorList>
            <consortium name="EnsemblMetazoa"/>
        </authorList>
    </citation>
    <scope>IDENTIFICATION</scope>
</reference>
<dbReference type="InterPro" id="IPR011040">
    <property type="entry name" value="Sialidase"/>
</dbReference>
<keyword evidence="7" id="KW-0597">Phosphoprotein</keyword>
<keyword evidence="12" id="KW-0472">Membrane</keyword>
<evidence type="ECO:0000256" key="18">
    <source>
        <dbReference type="ARBA" id="ARBA00040509"/>
    </source>
</evidence>
<dbReference type="GO" id="GO:0004308">
    <property type="term" value="F:exo-alpha-sialidase activity"/>
    <property type="evidence" value="ECO:0007669"/>
    <property type="project" value="InterPro"/>
</dbReference>
<dbReference type="SUPFAM" id="SSF50939">
    <property type="entry name" value="Sialidases"/>
    <property type="match status" value="1"/>
</dbReference>
<dbReference type="InterPro" id="IPR026856">
    <property type="entry name" value="Sialidase_fam"/>
</dbReference>
<dbReference type="OMA" id="YPCIRIP"/>
<evidence type="ECO:0000256" key="6">
    <source>
        <dbReference type="ARBA" id="ARBA00022475"/>
    </source>
</evidence>
<dbReference type="OrthoDB" id="2739686at2759"/>
<dbReference type="Proteomes" id="UP000887568">
    <property type="component" value="Unplaced"/>
</dbReference>
<evidence type="ECO:0000256" key="15">
    <source>
        <dbReference type="ARBA" id="ARBA00023329"/>
    </source>
</evidence>
<dbReference type="EnsemblMetazoa" id="XM_038194091.1">
    <property type="protein sequence ID" value="XP_038050019.1"/>
    <property type="gene ID" value="LOC119723437"/>
</dbReference>
<keyword evidence="13" id="KW-0325">Glycoprotein</keyword>
<dbReference type="GO" id="GO:0043202">
    <property type="term" value="C:lysosomal lumen"/>
    <property type="evidence" value="ECO:0007669"/>
    <property type="project" value="UniProtKB-SubCell"/>
</dbReference>
<dbReference type="Gene3D" id="2.120.10.10">
    <property type="match status" value="1"/>
</dbReference>
<evidence type="ECO:0000256" key="9">
    <source>
        <dbReference type="ARBA" id="ARBA00022737"/>
    </source>
</evidence>
<dbReference type="GO" id="GO:0005765">
    <property type="term" value="C:lysosomal membrane"/>
    <property type="evidence" value="ECO:0007669"/>
    <property type="project" value="UniProtKB-SubCell"/>
</dbReference>
<comment type="function">
    <text evidence="16">Catalyzes the removal of sialic acid (N-acetylneuraminic acid) moieties from glycoproteins and glycolipids. To be active, it is strictly dependent on its presence in the multienzyme complex. Appears to have a preference for alpha 2-3 and alpha 2-6 sialyl linkage.</text>
</comment>
<evidence type="ECO:0000256" key="4">
    <source>
        <dbReference type="ARBA" id="ARBA00004541"/>
    </source>
</evidence>
<dbReference type="PANTHER" id="PTHR10628">
    <property type="entry name" value="SIALIDASE"/>
    <property type="match status" value="1"/>
</dbReference>
<evidence type="ECO:0000313" key="23">
    <source>
        <dbReference type="EnsemblMetazoa" id="XP_038050019.1"/>
    </source>
</evidence>
<evidence type="ECO:0000256" key="20">
    <source>
        <dbReference type="ARBA" id="ARBA00041413"/>
    </source>
</evidence>
<evidence type="ECO:0000256" key="17">
    <source>
        <dbReference type="ARBA" id="ARBA00038519"/>
    </source>
</evidence>
<dbReference type="InterPro" id="IPR036278">
    <property type="entry name" value="Sialidase_sf"/>
</dbReference>
<dbReference type="AlphaFoldDB" id="A0A913ZEX7"/>
<keyword evidence="24" id="KW-1185">Reference proteome</keyword>
<evidence type="ECO:0000259" key="22">
    <source>
        <dbReference type="Pfam" id="PF13088"/>
    </source>
</evidence>
<keyword evidence="10" id="KW-0378">Hydrolase</keyword>
<protein>
    <recommendedName>
        <fullName evidence="18">Sialidase-1</fullName>
    </recommendedName>
    <alternativeName>
        <fullName evidence="20">Lysosomal sialidase</fullName>
    </alternativeName>
    <alternativeName>
        <fullName evidence="19">N-acetyl-alpha-neuraminidase 1</fullName>
    </alternativeName>
</protein>